<keyword evidence="3" id="KW-1185">Reference proteome</keyword>
<dbReference type="AlphaFoldDB" id="K0S848"/>
<dbReference type="EMBL" id="AGNL01018999">
    <property type="protein sequence ID" value="EJK62268.1"/>
    <property type="molecule type" value="Genomic_DNA"/>
</dbReference>
<evidence type="ECO:0000256" key="1">
    <source>
        <dbReference type="SAM" id="MobiDB-lite"/>
    </source>
</evidence>
<accession>K0S848</accession>
<dbReference type="Proteomes" id="UP000266841">
    <property type="component" value="Unassembled WGS sequence"/>
</dbReference>
<name>K0S848_THAOC</name>
<evidence type="ECO:0000313" key="2">
    <source>
        <dbReference type="EMBL" id="EJK62268.1"/>
    </source>
</evidence>
<proteinExistence type="predicted"/>
<evidence type="ECO:0000313" key="3">
    <source>
        <dbReference type="Proteomes" id="UP000266841"/>
    </source>
</evidence>
<comment type="caution">
    <text evidence="2">The sequence shown here is derived from an EMBL/GenBank/DDBJ whole genome shotgun (WGS) entry which is preliminary data.</text>
</comment>
<organism evidence="2 3">
    <name type="scientific">Thalassiosira oceanica</name>
    <name type="common">Marine diatom</name>
    <dbReference type="NCBI Taxonomy" id="159749"/>
    <lineage>
        <taxon>Eukaryota</taxon>
        <taxon>Sar</taxon>
        <taxon>Stramenopiles</taxon>
        <taxon>Ochrophyta</taxon>
        <taxon>Bacillariophyta</taxon>
        <taxon>Coscinodiscophyceae</taxon>
        <taxon>Thalassiosirophycidae</taxon>
        <taxon>Thalassiosirales</taxon>
        <taxon>Thalassiosiraceae</taxon>
        <taxon>Thalassiosira</taxon>
    </lineage>
</organism>
<feature type="compositionally biased region" description="Low complexity" evidence="1">
    <location>
        <begin position="1"/>
        <end position="26"/>
    </location>
</feature>
<gene>
    <name evidence="2" type="ORF">THAOC_17122</name>
</gene>
<dbReference type="PANTHER" id="PTHR33683">
    <property type="entry name" value="1, PUTATIVE-RELATED"/>
    <property type="match status" value="1"/>
</dbReference>
<feature type="region of interest" description="Disordered" evidence="1">
    <location>
        <begin position="1"/>
        <end position="28"/>
    </location>
</feature>
<reference evidence="2 3" key="1">
    <citation type="journal article" date="2012" name="Genome Biol.">
        <title>Genome and low-iron response of an oceanic diatom adapted to chronic iron limitation.</title>
        <authorList>
            <person name="Lommer M."/>
            <person name="Specht M."/>
            <person name="Roy A.S."/>
            <person name="Kraemer L."/>
            <person name="Andreson R."/>
            <person name="Gutowska M.A."/>
            <person name="Wolf J."/>
            <person name="Bergner S.V."/>
            <person name="Schilhabel M.B."/>
            <person name="Klostermeier U.C."/>
            <person name="Beiko R.G."/>
            <person name="Rosenstiel P."/>
            <person name="Hippler M."/>
            <person name="Laroche J."/>
        </authorList>
    </citation>
    <scope>NUCLEOTIDE SEQUENCE [LARGE SCALE GENOMIC DNA]</scope>
    <source>
        <strain evidence="2 3">CCMP1005</strain>
    </source>
</reference>
<protein>
    <submittedName>
        <fullName evidence="2">Uncharacterized protein</fullName>
    </submittedName>
</protein>
<sequence length="344" mass="36151">MHSGQPSALVSSEPSLAPSSQPSSALDTGMECKADVAASSSVAGVPKCPTIGAGCSTDGTTLLAGRGGMNGANSTSNTLDSCVDGSSGTYLSDESNEALTITSDSYHLVAGQEAYVVAKVWAWGDGESNTADFYYTTNPTVLPLNWTYIGSETLSGGGYQYVMSPSFTLPSAEEQAVRVNFRHNGVEASSCSGGSFDDTDDLMYSVLPSGDTEAMNVTGSFFSVKTQDSNLVVKGLSTPSAPSTGLAKIYYKSGAHAGHERDSSSWTMAFNTSSAVASNGSYAFDLQEMIFLDADSEYSFFVVSSLDTNEVNSTYPEGTLYKHTDDLEYYIGKSMQSEFVGCLL</sequence>
<dbReference type="PANTHER" id="PTHR33683:SF46">
    <property type="entry name" value="SUSHI DOMAIN-CONTAINING PROTEIN"/>
    <property type="match status" value="1"/>
</dbReference>